<evidence type="ECO:0000313" key="9">
    <source>
        <dbReference type="Proteomes" id="UP000095009"/>
    </source>
</evidence>
<dbReference type="Proteomes" id="UP000095009">
    <property type="component" value="Unassembled WGS sequence"/>
</dbReference>
<dbReference type="GO" id="GO:0005975">
    <property type="term" value="P:carbohydrate metabolic process"/>
    <property type="evidence" value="ECO:0007669"/>
    <property type="project" value="UniProtKB-ARBA"/>
</dbReference>
<evidence type="ECO:0000313" key="8">
    <source>
        <dbReference type="EMBL" id="ODQ67681.1"/>
    </source>
</evidence>
<dbReference type="PANTHER" id="PTHR42760">
    <property type="entry name" value="SHORT-CHAIN DEHYDROGENASES/REDUCTASES FAMILY MEMBER"/>
    <property type="match status" value="1"/>
</dbReference>
<comment type="similarity">
    <text evidence="1 7">Belongs to the short-chain dehydrogenases/reductases (SDR) family.</text>
</comment>
<dbReference type="Pfam" id="PF00106">
    <property type="entry name" value="adh_short"/>
    <property type="match status" value="1"/>
</dbReference>
<dbReference type="InterPro" id="IPR020904">
    <property type="entry name" value="Sc_DH/Rdtase_CS"/>
</dbReference>
<evidence type="ECO:0000256" key="3">
    <source>
        <dbReference type="ARBA" id="ARBA00023002"/>
    </source>
</evidence>
<dbReference type="EC" id="1.1.1.250" evidence="5"/>
<accession>A0A1E3PQI7</accession>
<reference evidence="8 9" key="1">
    <citation type="journal article" date="2016" name="Proc. Natl. Acad. Sci. U.S.A.">
        <title>Comparative genomics of biotechnologically important yeasts.</title>
        <authorList>
            <person name="Riley R."/>
            <person name="Haridas S."/>
            <person name="Wolfe K.H."/>
            <person name="Lopes M.R."/>
            <person name="Hittinger C.T."/>
            <person name="Goeker M."/>
            <person name="Salamov A.A."/>
            <person name="Wisecaver J.H."/>
            <person name="Long T.M."/>
            <person name="Calvey C.H."/>
            <person name="Aerts A.L."/>
            <person name="Barry K.W."/>
            <person name="Choi C."/>
            <person name="Clum A."/>
            <person name="Coughlan A.Y."/>
            <person name="Deshpande S."/>
            <person name="Douglass A.P."/>
            <person name="Hanson S.J."/>
            <person name="Klenk H.-P."/>
            <person name="LaButti K.M."/>
            <person name="Lapidus A."/>
            <person name="Lindquist E.A."/>
            <person name="Lipzen A.M."/>
            <person name="Meier-Kolthoff J.P."/>
            <person name="Ohm R.A."/>
            <person name="Otillar R.P."/>
            <person name="Pangilinan J.L."/>
            <person name="Peng Y."/>
            <person name="Rokas A."/>
            <person name="Rosa C.A."/>
            <person name="Scheuner C."/>
            <person name="Sibirny A.A."/>
            <person name="Slot J.C."/>
            <person name="Stielow J.B."/>
            <person name="Sun H."/>
            <person name="Kurtzman C.P."/>
            <person name="Blackwell M."/>
            <person name="Grigoriev I.V."/>
            <person name="Jeffries T.W."/>
        </authorList>
    </citation>
    <scope>NUCLEOTIDE SEQUENCE [LARGE SCALE GENOMIC DNA]</scope>
    <source>
        <strain evidence="8 9">DSM 6958</strain>
    </source>
</reference>
<dbReference type="AlphaFoldDB" id="A0A1E3PQI7"/>
<dbReference type="Pfam" id="PF13561">
    <property type="entry name" value="adh_short_C2"/>
    <property type="match status" value="1"/>
</dbReference>
<protein>
    <recommendedName>
        <fullName evidence="6">D-arabinitol 2-dehydrogenase [ribulose-forming]</fullName>
        <ecNumber evidence="5">1.1.1.250</ecNumber>
    </recommendedName>
</protein>
<keyword evidence="2" id="KW-0521">NADP</keyword>
<evidence type="ECO:0000256" key="4">
    <source>
        <dbReference type="ARBA" id="ARBA00060719"/>
    </source>
</evidence>
<sequence>MDAFSLQGKTALITGGSGGVGITTAKHLLRSGASVALIDRNLESLGPVADKLVQWFKTTAEYETYLPKTEDDAPQEIPIISTWACDISDAVSVETMVQSIRAHHEKPLNILVNCAGYCENFTALDYPAANLASIINTNLLGAFFICQSVARSLIADKAKGSLVLIASMSAHIVNNPQPQVGYNMAKAGVIHMARTLAAEWAPLGIRVNTLSPGYIATPLTKAIIEKDTKLRDEWSSKVPMGRISEPEEMTGAIVFMASDASSYMTGSDIVVDGGYTVW</sequence>
<evidence type="ECO:0000256" key="6">
    <source>
        <dbReference type="ARBA" id="ARBA00070881"/>
    </source>
</evidence>
<keyword evidence="3" id="KW-0560">Oxidoreductase</keyword>
<evidence type="ECO:0000256" key="1">
    <source>
        <dbReference type="ARBA" id="ARBA00006484"/>
    </source>
</evidence>
<gene>
    <name evidence="8" type="ORF">NADFUDRAFT_50100</name>
</gene>
<evidence type="ECO:0000256" key="5">
    <source>
        <dbReference type="ARBA" id="ARBA00066831"/>
    </source>
</evidence>
<dbReference type="PRINTS" id="PR00080">
    <property type="entry name" value="SDRFAMILY"/>
</dbReference>
<dbReference type="STRING" id="857566.A0A1E3PQI7"/>
<proteinExistence type="inferred from homology"/>
<dbReference type="GO" id="GO:0047038">
    <property type="term" value="F:D-arabinitol 2-dehydrogenase activity"/>
    <property type="evidence" value="ECO:0007669"/>
    <property type="project" value="UniProtKB-EC"/>
</dbReference>
<organism evidence="8 9">
    <name type="scientific">Nadsonia fulvescens var. elongata DSM 6958</name>
    <dbReference type="NCBI Taxonomy" id="857566"/>
    <lineage>
        <taxon>Eukaryota</taxon>
        <taxon>Fungi</taxon>
        <taxon>Dikarya</taxon>
        <taxon>Ascomycota</taxon>
        <taxon>Saccharomycotina</taxon>
        <taxon>Dipodascomycetes</taxon>
        <taxon>Dipodascales</taxon>
        <taxon>Dipodascales incertae sedis</taxon>
        <taxon>Nadsonia</taxon>
    </lineage>
</organism>
<dbReference type="FunFam" id="3.40.50.720:FF:000240">
    <property type="entry name" value="SDR family oxidoreductase"/>
    <property type="match status" value="1"/>
</dbReference>
<dbReference type="EMBL" id="KV454407">
    <property type="protein sequence ID" value="ODQ67681.1"/>
    <property type="molecule type" value="Genomic_DNA"/>
</dbReference>
<evidence type="ECO:0000256" key="7">
    <source>
        <dbReference type="RuleBase" id="RU000363"/>
    </source>
</evidence>
<dbReference type="InterPro" id="IPR002347">
    <property type="entry name" value="SDR_fam"/>
</dbReference>
<comment type="pathway">
    <text evidence="4">Carbohydrate metabolism; D-arabinitol metabolism.</text>
</comment>
<keyword evidence="9" id="KW-1185">Reference proteome</keyword>
<dbReference type="PRINTS" id="PR00081">
    <property type="entry name" value="GDHRDH"/>
</dbReference>
<evidence type="ECO:0000256" key="2">
    <source>
        <dbReference type="ARBA" id="ARBA00022857"/>
    </source>
</evidence>
<dbReference type="PROSITE" id="PS00061">
    <property type="entry name" value="ADH_SHORT"/>
    <property type="match status" value="1"/>
</dbReference>
<dbReference type="InterPro" id="IPR036291">
    <property type="entry name" value="NAD(P)-bd_dom_sf"/>
</dbReference>
<dbReference type="OrthoDB" id="5325318at2759"/>
<name>A0A1E3PQI7_9ASCO</name>
<dbReference type="PANTHER" id="PTHR42760:SF115">
    <property type="entry name" value="3-OXOACYL-[ACYL-CARRIER-PROTEIN] REDUCTASE FABG"/>
    <property type="match status" value="1"/>
</dbReference>
<dbReference type="SUPFAM" id="SSF51735">
    <property type="entry name" value="NAD(P)-binding Rossmann-fold domains"/>
    <property type="match status" value="1"/>
</dbReference>
<dbReference type="Gene3D" id="3.40.50.720">
    <property type="entry name" value="NAD(P)-binding Rossmann-like Domain"/>
    <property type="match status" value="1"/>
</dbReference>